<feature type="region of interest" description="Disordered" evidence="1">
    <location>
        <begin position="1"/>
        <end position="50"/>
    </location>
</feature>
<keyword evidence="2" id="KW-0472">Membrane</keyword>
<sequence>MQVEKPNYSSNNNYVQNNQGESEISQSSPHKEVQSIHIKMKNQKDQRREHQLPHIAQEQNKQNQDYENQVNINKLNSSSSRIGSQTKIGGQNKQKVYKQEDSNRRLSERKDVPIFNVIHVEDLKGQKQEMELMNNVNDIEEETLLSPSNKIIKSKFSVDNTLFSLFFTLITIAGIILFIIEDMYWLIILGATLYYLECLCTSFLDIFEKTISDNEFYFLYKNALNEEPHIQFKASAFMIVVKSKNKQNNPCNTNITNNNNTQQQGQQQANNSQKQCSQNNNKQSKVQEFIRVRELVYSEQRSFDFSQHKDFSHPLQAQKEFFQSHALIRIKPVLYWRCGNTETQEAYEKMQNEVIEISRQRSDDIEKAEFSYTIPFLNNDFIVKSSGKSSPIFFNRISYYIFSLLFLSFPFRIYYLNSIRTLELYICKKVFI</sequence>
<feature type="compositionally biased region" description="Polar residues" evidence="1">
    <location>
        <begin position="75"/>
        <end position="94"/>
    </location>
</feature>
<protein>
    <submittedName>
        <fullName evidence="3">Transmembrane protein, putative</fullName>
    </submittedName>
</protein>
<accession>Q22MW5</accession>
<feature type="compositionally biased region" description="Low complexity" evidence="1">
    <location>
        <begin position="7"/>
        <end position="19"/>
    </location>
</feature>
<feature type="transmembrane region" description="Helical" evidence="2">
    <location>
        <begin position="186"/>
        <end position="207"/>
    </location>
</feature>
<gene>
    <name evidence="3" type="ORF">TTHERM_00030080</name>
</gene>
<dbReference type="RefSeq" id="XP_976905.1">
    <property type="nucleotide sequence ID" value="XM_971812.1"/>
</dbReference>
<evidence type="ECO:0000256" key="2">
    <source>
        <dbReference type="SAM" id="Phobius"/>
    </source>
</evidence>
<evidence type="ECO:0000256" key="1">
    <source>
        <dbReference type="SAM" id="MobiDB-lite"/>
    </source>
</evidence>
<dbReference type="Proteomes" id="UP000009168">
    <property type="component" value="Unassembled WGS sequence"/>
</dbReference>
<dbReference type="KEGG" id="tet:TTHERM_00030080"/>
<keyword evidence="2 3" id="KW-0812">Transmembrane</keyword>
<evidence type="ECO:0000313" key="3">
    <source>
        <dbReference type="EMBL" id="EAR86658.1"/>
    </source>
</evidence>
<organism evidence="3 4">
    <name type="scientific">Tetrahymena thermophila (strain SB210)</name>
    <dbReference type="NCBI Taxonomy" id="312017"/>
    <lineage>
        <taxon>Eukaryota</taxon>
        <taxon>Sar</taxon>
        <taxon>Alveolata</taxon>
        <taxon>Ciliophora</taxon>
        <taxon>Intramacronucleata</taxon>
        <taxon>Oligohymenophorea</taxon>
        <taxon>Hymenostomatida</taxon>
        <taxon>Tetrahymenina</taxon>
        <taxon>Tetrahymenidae</taxon>
        <taxon>Tetrahymena</taxon>
    </lineage>
</organism>
<dbReference type="GeneID" id="7833583"/>
<reference evidence="4" key="1">
    <citation type="journal article" date="2006" name="PLoS Biol.">
        <title>Macronuclear genome sequence of the ciliate Tetrahymena thermophila, a model eukaryote.</title>
        <authorList>
            <person name="Eisen J.A."/>
            <person name="Coyne R.S."/>
            <person name="Wu M."/>
            <person name="Wu D."/>
            <person name="Thiagarajan M."/>
            <person name="Wortman J.R."/>
            <person name="Badger J.H."/>
            <person name="Ren Q."/>
            <person name="Amedeo P."/>
            <person name="Jones K.M."/>
            <person name="Tallon L.J."/>
            <person name="Delcher A.L."/>
            <person name="Salzberg S.L."/>
            <person name="Silva J.C."/>
            <person name="Haas B.J."/>
            <person name="Majoros W.H."/>
            <person name="Farzad M."/>
            <person name="Carlton J.M."/>
            <person name="Smith R.K. Jr."/>
            <person name="Garg J."/>
            <person name="Pearlman R.E."/>
            <person name="Karrer K.M."/>
            <person name="Sun L."/>
            <person name="Manning G."/>
            <person name="Elde N.C."/>
            <person name="Turkewitz A.P."/>
            <person name="Asai D.J."/>
            <person name="Wilkes D.E."/>
            <person name="Wang Y."/>
            <person name="Cai H."/>
            <person name="Collins K."/>
            <person name="Stewart B.A."/>
            <person name="Lee S.R."/>
            <person name="Wilamowska K."/>
            <person name="Weinberg Z."/>
            <person name="Ruzzo W.L."/>
            <person name="Wloga D."/>
            <person name="Gaertig J."/>
            <person name="Frankel J."/>
            <person name="Tsao C.-C."/>
            <person name="Gorovsky M.A."/>
            <person name="Keeling P.J."/>
            <person name="Waller R.F."/>
            <person name="Patron N.J."/>
            <person name="Cherry J.M."/>
            <person name="Stover N.A."/>
            <person name="Krieger C.J."/>
            <person name="del Toro C."/>
            <person name="Ryder H.F."/>
            <person name="Williamson S.C."/>
            <person name="Barbeau R.A."/>
            <person name="Hamilton E.P."/>
            <person name="Orias E."/>
        </authorList>
    </citation>
    <scope>NUCLEOTIDE SEQUENCE [LARGE SCALE GENOMIC DNA]</scope>
    <source>
        <strain evidence="4">SB210</strain>
    </source>
</reference>
<evidence type="ECO:0000313" key="4">
    <source>
        <dbReference type="Proteomes" id="UP000009168"/>
    </source>
</evidence>
<feature type="transmembrane region" description="Helical" evidence="2">
    <location>
        <begin position="397"/>
        <end position="415"/>
    </location>
</feature>
<feature type="region of interest" description="Disordered" evidence="1">
    <location>
        <begin position="253"/>
        <end position="282"/>
    </location>
</feature>
<keyword evidence="2" id="KW-1133">Transmembrane helix</keyword>
<dbReference type="InParanoid" id="Q22MW5"/>
<feature type="region of interest" description="Disordered" evidence="1">
    <location>
        <begin position="75"/>
        <end position="104"/>
    </location>
</feature>
<proteinExistence type="predicted"/>
<dbReference type="HOGENOM" id="CLU_635378_0_0_1"/>
<dbReference type="AlphaFoldDB" id="Q22MW5"/>
<dbReference type="EMBL" id="GG662720">
    <property type="protein sequence ID" value="EAR86658.1"/>
    <property type="molecule type" value="Genomic_DNA"/>
</dbReference>
<name>Q22MW5_TETTS</name>
<feature type="transmembrane region" description="Helical" evidence="2">
    <location>
        <begin position="162"/>
        <end position="180"/>
    </location>
</feature>
<keyword evidence="4" id="KW-1185">Reference proteome</keyword>